<evidence type="ECO:0008006" key="15">
    <source>
        <dbReference type="Google" id="ProtNLM"/>
    </source>
</evidence>
<evidence type="ECO:0000256" key="8">
    <source>
        <dbReference type="ARBA" id="ARBA00022989"/>
    </source>
</evidence>
<dbReference type="InterPro" id="IPR003859">
    <property type="entry name" value="Galactosyl_T"/>
</dbReference>
<evidence type="ECO:0000256" key="4">
    <source>
        <dbReference type="ARBA" id="ARBA00022676"/>
    </source>
</evidence>
<evidence type="ECO:0000256" key="6">
    <source>
        <dbReference type="ARBA" id="ARBA00022692"/>
    </source>
</evidence>
<dbReference type="SUPFAM" id="SSF53448">
    <property type="entry name" value="Nucleotide-diphospho-sugar transferases"/>
    <property type="match status" value="1"/>
</dbReference>
<dbReference type="HOGENOM" id="CLU_044391_5_1_1"/>
<evidence type="ECO:0000256" key="5">
    <source>
        <dbReference type="ARBA" id="ARBA00022679"/>
    </source>
</evidence>
<comment type="pathway">
    <text evidence="2">Protein modification; protein glycosylation.</text>
</comment>
<reference evidence="14" key="1">
    <citation type="journal article" date="2002" name="Science">
        <title>The draft genome of Ciona intestinalis: insights into chordate and vertebrate origins.</title>
        <authorList>
            <person name="Dehal P."/>
            <person name="Satou Y."/>
            <person name="Campbell R.K."/>
            <person name="Chapman J."/>
            <person name="Degnan B."/>
            <person name="De Tomaso A."/>
            <person name="Davidson B."/>
            <person name="Di Gregorio A."/>
            <person name="Gelpke M."/>
            <person name="Goodstein D.M."/>
            <person name="Harafuji N."/>
            <person name="Hastings K.E."/>
            <person name="Ho I."/>
            <person name="Hotta K."/>
            <person name="Huang W."/>
            <person name="Kawashima T."/>
            <person name="Lemaire P."/>
            <person name="Martinez D."/>
            <person name="Meinertzhagen I.A."/>
            <person name="Necula S."/>
            <person name="Nonaka M."/>
            <person name="Putnam N."/>
            <person name="Rash S."/>
            <person name="Saiga H."/>
            <person name="Satake M."/>
            <person name="Terry A."/>
            <person name="Yamada L."/>
            <person name="Wang H.G."/>
            <person name="Awazu S."/>
            <person name="Azumi K."/>
            <person name="Boore J."/>
            <person name="Branno M."/>
            <person name="Chin-Bow S."/>
            <person name="DeSantis R."/>
            <person name="Doyle S."/>
            <person name="Francino P."/>
            <person name="Keys D.N."/>
            <person name="Haga S."/>
            <person name="Hayashi H."/>
            <person name="Hino K."/>
            <person name="Imai K.S."/>
            <person name="Inaba K."/>
            <person name="Kano S."/>
            <person name="Kobayashi K."/>
            <person name="Kobayashi M."/>
            <person name="Lee B.I."/>
            <person name="Makabe K.W."/>
            <person name="Manohar C."/>
            <person name="Matassi G."/>
            <person name="Medina M."/>
            <person name="Mochizuki Y."/>
            <person name="Mount S."/>
            <person name="Morishita T."/>
            <person name="Miura S."/>
            <person name="Nakayama A."/>
            <person name="Nishizaka S."/>
            <person name="Nomoto H."/>
            <person name="Ohta F."/>
            <person name="Oishi K."/>
            <person name="Rigoutsos I."/>
            <person name="Sano M."/>
            <person name="Sasaki A."/>
            <person name="Sasakura Y."/>
            <person name="Shoguchi E."/>
            <person name="Shin-i T."/>
            <person name="Spagnuolo A."/>
            <person name="Stainier D."/>
            <person name="Suzuki M.M."/>
            <person name="Tassy O."/>
            <person name="Takatori N."/>
            <person name="Tokuoka M."/>
            <person name="Yagi K."/>
            <person name="Yoshizaki F."/>
            <person name="Wada S."/>
            <person name="Zhang C."/>
            <person name="Hyatt P.D."/>
            <person name="Larimer F."/>
            <person name="Detter C."/>
            <person name="Doggett N."/>
            <person name="Glavina T."/>
            <person name="Hawkins T."/>
            <person name="Richardson P."/>
            <person name="Lucas S."/>
            <person name="Kohara Y."/>
            <person name="Levine M."/>
            <person name="Satoh N."/>
            <person name="Rokhsar D.S."/>
        </authorList>
    </citation>
    <scope>NUCLEOTIDE SEQUENCE [LARGE SCALE GENOMIC DNA]</scope>
</reference>
<evidence type="ECO:0000256" key="1">
    <source>
        <dbReference type="ARBA" id="ARBA00004606"/>
    </source>
</evidence>
<dbReference type="GO" id="GO:0016020">
    <property type="term" value="C:membrane"/>
    <property type="evidence" value="ECO:0007669"/>
    <property type="project" value="UniProtKB-SubCell"/>
</dbReference>
<keyword evidence="9" id="KW-0472">Membrane</keyword>
<reference evidence="13" key="4">
    <citation type="submission" date="2025-09" db="UniProtKB">
        <authorList>
            <consortium name="Ensembl"/>
        </authorList>
    </citation>
    <scope>IDENTIFICATION</scope>
</reference>
<dbReference type="FunCoup" id="F6TU56">
    <property type="interactions" value="303"/>
</dbReference>
<proteinExistence type="inferred from homology"/>
<reference evidence="13" key="2">
    <citation type="journal article" date="2008" name="Genome Biol.">
        <title>Improved genome assembly and evidence-based global gene model set for the chordate Ciona intestinalis: new insight into intron and operon populations.</title>
        <authorList>
            <person name="Satou Y."/>
            <person name="Mineta K."/>
            <person name="Ogasawara M."/>
            <person name="Sasakura Y."/>
            <person name="Shoguchi E."/>
            <person name="Ueno K."/>
            <person name="Yamada L."/>
            <person name="Matsumoto J."/>
            <person name="Wasserscheid J."/>
            <person name="Dewar K."/>
            <person name="Wiley G.B."/>
            <person name="Macmil S.L."/>
            <person name="Roe B.A."/>
            <person name="Zeller R.W."/>
            <person name="Hastings K.E."/>
            <person name="Lemaire P."/>
            <person name="Lindquist E."/>
            <person name="Endo T."/>
            <person name="Hotta K."/>
            <person name="Inaba K."/>
        </authorList>
    </citation>
    <scope>NUCLEOTIDE SEQUENCE [LARGE SCALE GENOMIC DNA]</scope>
    <source>
        <strain evidence="13">wild type</strain>
    </source>
</reference>
<comment type="subcellular location">
    <subcellularLocation>
        <location evidence="1">Membrane</location>
        <topology evidence="1">Single-pass type II membrane protein</topology>
    </subcellularLocation>
</comment>
<evidence type="ECO:0000259" key="12">
    <source>
        <dbReference type="Pfam" id="PF13733"/>
    </source>
</evidence>
<dbReference type="GeneTree" id="ENSGT00940000157712"/>
<dbReference type="Gene3D" id="3.90.550.10">
    <property type="entry name" value="Spore Coat Polysaccharide Biosynthesis Protein SpsA, Chain A"/>
    <property type="match status" value="1"/>
</dbReference>
<name>F6TU56_CIOIN</name>
<keyword evidence="14" id="KW-1185">Reference proteome</keyword>
<evidence type="ECO:0000259" key="11">
    <source>
        <dbReference type="Pfam" id="PF02709"/>
    </source>
</evidence>
<evidence type="ECO:0000256" key="10">
    <source>
        <dbReference type="ARBA" id="ARBA00023180"/>
    </source>
</evidence>
<dbReference type="InParanoid" id="F6TU56"/>
<feature type="domain" description="Galactosyltransferase N-terminal" evidence="12">
    <location>
        <begin position="6"/>
        <end position="90"/>
    </location>
</feature>
<dbReference type="CDD" id="cd00899">
    <property type="entry name" value="b4GalT"/>
    <property type="match status" value="1"/>
</dbReference>
<keyword evidence="7" id="KW-0735">Signal-anchor</keyword>
<dbReference type="Pfam" id="PF13733">
    <property type="entry name" value="Glyco_transf_7N"/>
    <property type="match status" value="1"/>
</dbReference>
<dbReference type="PRINTS" id="PR02050">
    <property type="entry name" value="B14GALTRFASE"/>
</dbReference>
<evidence type="ECO:0000256" key="7">
    <source>
        <dbReference type="ARBA" id="ARBA00022968"/>
    </source>
</evidence>
<dbReference type="STRING" id="7719.ENSCINP00000022886"/>
<keyword evidence="5" id="KW-0808">Transferase</keyword>
<keyword evidence="8" id="KW-1133">Transmembrane helix</keyword>
<keyword evidence="4" id="KW-0328">Glycosyltransferase</keyword>
<evidence type="ECO:0000313" key="14">
    <source>
        <dbReference type="Proteomes" id="UP000008144"/>
    </source>
</evidence>
<dbReference type="InterPro" id="IPR027791">
    <property type="entry name" value="Galactosyl_T_C"/>
</dbReference>
<evidence type="ECO:0000256" key="2">
    <source>
        <dbReference type="ARBA" id="ARBA00004922"/>
    </source>
</evidence>
<accession>F6TU56</accession>
<dbReference type="GO" id="GO:0030166">
    <property type="term" value="P:proteoglycan biosynthetic process"/>
    <property type="evidence" value="ECO:0000318"/>
    <property type="project" value="GO_Central"/>
</dbReference>
<keyword evidence="6" id="KW-0812">Transmembrane</keyword>
<dbReference type="EMBL" id="EAAA01002173">
    <property type="status" value="NOT_ANNOTATED_CDS"/>
    <property type="molecule type" value="Genomic_DNA"/>
</dbReference>
<feature type="domain" description="Galactosyltransferase C-terminal" evidence="11">
    <location>
        <begin position="98"/>
        <end position="171"/>
    </location>
</feature>
<dbReference type="PANTHER" id="PTHR19300">
    <property type="entry name" value="BETA-1,4-GALACTOSYLTRANSFERASE"/>
    <property type="match status" value="1"/>
</dbReference>
<dbReference type="OMA" id="NWLFVCG"/>
<evidence type="ECO:0000256" key="3">
    <source>
        <dbReference type="ARBA" id="ARBA00005735"/>
    </source>
</evidence>
<reference evidence="13" key="3">
    <citation type="submission" date="2025-08" db="UniProtKB">
        <authorList>
            <consortium name="Ensembl"/>
        </authorList>
    </citation>
    <scope>IDENTIFICATION</scope>
</reference>
<keyword evidence="10" id="KW-0325">Glycoprotein</keyword>
<organism evidence="13 14">
    <name type="scientific">Ciona intestinalis</name>
    <name type="common">Transparent sea squirt</name>
    <name type="synonym">Ascidia intestinalis</name>
    <dbReference type="NCBI Taxonomy" id="7719"/>
    <lineage>
        <taxon>Eukaryota</taxon>
        <taxon>Metazoa</taxon>
        <taxon>Chordata</taxon>
        <taxon>Tunicata</taxon>
        <taxon>Ascidiacea</taxon>
        <taxon>Phlebobranchia</taxon>
        <taxon>Cionidae</taxon>
        <taxon>Ciona</taxon>
    </lineage>
</organism>
<dbReference type="InterPro" id="IPR029044">
    <property type="entry name" value="Nucleotide-diphossugar_trans"/>
</dbReference>
<protein>
    <recommendedName>
        <fullName evidence="15">Beta1,4-galactosyltransferase 7</fullName>
    </recommendedName>
</protein>
<comment type="similarity">
    <text evidence="3">Belongs to the glycosyltransferase 7 family.</text>
</comment>
<dbReference type="Pfam" id="PF02709">
    <property type="entry name" value="Glyco_transf_7C"/>
    <property type="match status" value="1"/>
</dbReference>
<evidence type="ECO:0000313" key="13">
    <source>
        <dbReference type="Ensembl" id="ENSCINP00000022886.2"/>
    </source>
</evidence>
<dbReference type="Ensembl" id="ENSCINT00000023132.2">
    <property type="protein sequence ID" value="ENSCINP00000022886.2"/>
    <property type="gene ID" value="ENSCING00000012188.2"/>
</dbReference>
<dbReference type="InterPro" id="IPR027995">
    <property type="entry name" value="Galactosyl_T_N"/>
</dbReference>
<evidence type="ECO:0000256" key="9">
    <source>
        <dbReference type="ARBA" id="ARBA00023136"/>
    </source>
</evidence>
<dbReference type="Proteomes" id="UP000008144">
    <property type="component" value="Chromosome 5"/>
</dbReference>
<sequence length="259" mass="30497">DDPAWGKHRLAVIVPYRGAFEELLLFVPHLHKFLCDRRIRHKIFVIHQVDKFRFNRGFLINVGFLLSRDKFDYLAMHDIDLLPINPMLNYSYPEQGPYHLSSPEYHPDYHGRRFIGGILLFTREDFTKVKGMTNGDWGWGGEDNELFTRIRLSKLKLTRASGLTTGRNTFKNTHDESKRPRDKERFDAIKGNQFELDGKYGFHNADYKLERVVNMKIDEADVTIYNVKLHCNILETPWCQTNYTVSDFKKQKNKNAIKN</sequence>
<dbReference type="UniPathway" id="UPA00378"/>
<dbReference type="GO" id="GO:0005975">
    <property type="term" value="P:carbohydrate metabolic process"/>
    <property type="evidence" value="ECO:0007669"/>
    <property type="project" value="InterPro"/>
</dbReference>
<dbReference type="GO" id="GO:0046525">
    <property type="term" value="F:xylosylprotein 4-beta-galactosyltransferase activity"/>
    <property type="evidence" value="ECO:0000318"/>
    <property type="project" value="GO_Central"/>
</dbReference>
<dbReference type="PANTHER" id="PTHR19300:SF30">
    <property type="entry name" value="BETA-1,4-GALACTOSYLTRANSFERASE 7"/>
    <property type="match status" value="1"/>
</dbReference>
<dbReference type="AlphaFoldDB" id="F6TU56"/>
<dbReference type="GO" id="GO:0005794">
    <property type="term" value="C:Golgi apparatus"/>
    <property type="evidence" value="ECO:0000318"/>
    <property type="project" value="GO_Central"/>
</dbReference>